<comment type="caution">
    <text evidence="1">The sequence shown here is derived from an EMBL/GenBank/DDBJ whole genome shotgun (WGS) entry which is preliminary data.</text>
</comment>
<dbReference type="Proteomes" id="UP000543174">
    <property type="component" value="Unassembled WGS sequence"/>
</dbReference>
<dbReference type="EMBL" id="JACJHT010000020">
    <property type="protein sequence ID" value="MBA9042912.1"/>
    <property type="molecule type" value="Genomic_DNA"/>
</dbReference>
<dbReference type="RefSeq" id="WP_182528206.1">
    <property type="nucleotide sequence ID" value="NZ_JACJHT010000020.1"/>
</dbReference>
<name>A0A7W3NHE0_PRIAR</name>
<evidence type="ECO:0000313" key="2">
    <source>
        <dbReference type="Proteomes" id="UP000543174"/>
    </source>
</evidence>
<dbReference type="AlphaFoldDB" id="A0A7W3NHE0"/>
<accession>A0A7W3NHE0</accession>
<sequence>MNFKKSQSYIDLTIRNWDNTEFGSTLREMCEAAREYENDHVEVHQVVNLGKRKGEWHYLIILNISQDLDNLGALVESNYR</sequence>
<reference evidence="1" key="1">
    <citation type="submission" date="2020-08" db="EMBL/GenBank/DDBJ databases">
        <title>Functional genomics of gut bacteria from endangered species of beetles.</title>
        <authorList>
            <person name="Carlos-Shanley C."/>
        </authorList>
    </citation>
    <scope>NUCLEOTIDE SEQUENCE [LARGE SCALE GENOMIC DNA]</scope>
    <source>
        <strain evidence="1">S00060</strain>
    </source>
</reference>
<gene>
    <name evidence="1" type="ORF">HNP21_006090</name>
</gene>
<proteinExistence type="predicted"/>
<protein>
    <submittedName>
        <fullName evidence="1">Uncharacterized protein</fullName>
    </submittedName>
</protein>
<evidence type="ECO:0000313" key="1">
    <source>
        <dbReference type="EMBL" id="MBA9042912.1"/>
    </source>
</evidence>
<keyword evidence="2" id="KW-1185">Reference proteome</keyword>
<organism evidence="1 2">
    <name type="scientific">Priestia aryabhattai</name>
    <name type="common">Bacillus aryabhattai</name>
    <dbReference type="NCBI Taxonomy" id="412384"/>
    <lineage>
        <taxon>Bacteria</taxon>
        <taxon>Bacillati</taxon>
        <taxon>Bacillota</taxon>
        <taxon>Bacilli</taxon>
        <taxon>Bacillales</taxon>
        <taxon>Bacillaceae</taxon>
        <taxon>Priestia</taxon>
    </lineage>
</organism>